<sequence>MFGIGLPEMILILALALIVVGPDKLPDLARSVAKGIMELKKTAEGLKESFNEEGNPLDEIRPDLEEAAQSLKNNLLDPSTYGDDDNHFPGVNPPAEEAATAYKELMKKTDPSQSPTTENEDSETNSSEPEQPVIDIQVTKENAAKEDVLKKQKNVNE</sequence>
<keyword evidence="6 9" id="KW-1133">Transmembrane helix</keyword>
<dbReference type="KEGG" id="dbk:DGMP_16760"/>
<dbReference type="PANTHER" id="PTHR33162:SF1">
    <property type="entry name" value="SEC-INDEPENDENT PROTEIN TRANSLOCASE PROTEIN TATA, CHLOROPLASTIC"/>
    <property type="match status" value="1"/>
</dbReference>
<protein>
    <recommendedName>
        <fullName evidence="9">Sec-independent protein translocase protein TatB homolog</fullName>
    </recommendedName>
</protein>
<dbReference type="AlphaFoldDB" id="A0A8D5FL29"/>
<comment type="similarity">
    <text evidence="9">Belongs to the TatB family.</text>
</comment>
<reference evidence="11" key="1">
    <citation type="submission" date="2020-09" db="EMBL/GenBank/DDBJ databases">
        <title>Desulfogranum mesoprofundum gen. nov., sp. nov., a novel mesophilic, sulfate-reducing chemolithoautotroph isolated from a deep-sea hydrothermal vent chimney in the Suiyo Seamount.</title>
        <authorList>
            <person name="Hashimoto Y."/>
            <person name="Nakagawa S."/>
        </authorList>
    </citation>
    <scope>NUCLEOTIDE SEQUENCE</scope>
    <source>
        <strain evidence="11">KT2</strain>
    </source>
</reference>
<evidence type="ECO:0000256" key="3">
    <source>
        <dbReference type="ARBA" id="ARBA00022475"/>
    </source>
</evidence>
<dbReference type="GO" id="GO:0008320">
    <property type="term" value="F:protein transmembrane transporter activity"/>
    <property type="evidence" value="ECO:0007669"/>
    <property type="project" value="UniProtKB-UniRule"/>
</dbReference>
<evidence type="ECO:0000256" key="7">
    <source>
        <dbReference type="ARBA" id="ARBA00023010"/>
    </source>
</evidence>
<evidence type="ECO:0000313" key="12">
    <source>
        <dbReference type="Proteomes" id="UP000826725"/>
    </source>
</evidence>
<evidence type="ECO:0000256" key="1">
    <source>
        <dbReference type="ARBA" id="ARBA00004167"/>
    </source>
</evidence>
<comment type="subcellular location">
    <subcellularLocation>
        <location evidence="9">Cell membrane</location>
        <topology evidence="9">Single-pass membrane protein</topology>
    </subcellularLocation>
    <subcellularLocation>
        <location evidence="1">Membrane</location>
        <topology evidence="1">Single-pass membrane protein</topology>
    </subcellularLocation>
</comment>
<evidence type="ECO:0000256" key="6">
    <source>
        <dbReference type="ARBA" id="ARBA00022989"/>
    </source>
</evidence>
<dbReference type="GO" id="GO:0043953">
    <property type="term" value="P:protein transport by the Tat complex"/>
    <property type="evidence" value="ECO:0007669"/>
    <property type="project" value="UniProtKB-UniRule"/>
</dbReference>
<keyword evidence="8 9" id="KW-0472">Membrane</keyword>
<keyword evidence="5 9" id="KW-0653">Protein transport</keyword>
<dbReference type="PANTHER" id="PTHR33162">
    <property type="entry name" value="SEC-INDEPENDENT PROTEIN TRANSLOCASE PROTEIN TATA, CHLOROPLASTIC"/>
    <property type="match status" value="1"/>
</dbReference>
<organism evidence="11 12">
    <name type="scientific">Desulfomarina profundi</name>
    <dbReference type="NCBI Taxonomy" id="2772557"/>
    <lineage>
        <taxon>Bacteria</taxon>
        <taxon>Pseudomonadati</taxon>
        <taxon>Thermodesulfobacteriota</taxon>
        <taxon>Desulfobulbia</taxon>
        <taxon>Desulfobulbales</taxon>
        <taxon>Desulfobulbaceae</taxon>
        <taxon>Desulfomarina</taxon>
    </lineage>
</organism>
<keyword evidence="12" id="KW-1185">Reference proteome</keyword>
<evidence type="ECO:0000256" key="9">
    <source>
        <dbReference type="HAMAP-Rule" id="MF_00237"/>
    </source>
</evidence>
<evidence type="ECO:0000256" key="2">
    <source>
        <dbReference type="ARBA" id="ARBA00022448"/>
    </source>
</evidence>
<keyword evidence="3 9" id="KW-1003">Cell membrane</keyword>
<keyword evidence="2 9" id="KW-0813">Transport</keyword>
<gene>
    <name evidence="11" type="ORF">DGMP_16760</name>
</gene>
<evidence type="ECO:0000256" key="8">
    <source>
        <dbReference type="ARBA" id="ARBA00023136"/>
    </source>
</evidence>
<accession>A0A8D5FL29</accession>
<evidence type="ECO:0000313" key="11">
    <source>
        <dbReference type="EMBL" id="BCL60983.1"/>
    </source>
</evidence>
<proteinExistence type="inferred from homology"/>
<dbReference type="RefSeq" id="WP_228857056.1">
    <property type="nucleotide sequence ID" value="NZ_AP024086.1"/>
</dbReference>
<dbReference type="EMBL" id="AP024086">
    <property type="protein sequence ID" value="BCL60983.1"/>
    <property type="molecule type" value="Genomic_DNA"/>
</dbReference>
<dbReference type="GO" id="GO:0033281">
    <property type="term" value="C:TAT protein transport complex"/>
    <property type="evidence" value="ECO:0007669"/>
    <property type="project" value="UniProtKB-UniRule"/>
</dbReference>
<keyword evidence="7 9" id="KW-0811">Translocation</keyword>
<feature type="region of interest" description="Disordered" evidence="10">
    <location>
        <begin position="71"/>
        <end position="135"/>
    </location>
</feature>
<dbReference type="Proteomes" id="UP000826725">
    <property type="component" value="Chromosome"/>
</dbReference>
<keyword evidence="4 9" id="KW-0812">Transmembrane</keyword>
<dbReference type="InterPro" id="IPR018448">
    <property type="entry name" value="TatB"/>
</dbReference>
<evidence type="ECO:0000256" key="10">
    <source>
        <dbReference type="SAM" id="MobiDB-lite"/>
    </source>
</evidence>
<dbReference type="Pfam" id="PF02416">
    <property type="entry name" value="TatA_B_E"/>
    <property type="match status" value="1"/>
</dbReference>
<evidence type="ECO:0000256" key="5">
    <source>
        <dbReference type="ARBA" id="ARBA00022927"/>
    </source>
</evidence>
<evidence type="ECO:0000256" key="4">
    <source>
        <dbReference type="ARBA" id="ARBA00022692"/>
    </source>
</evidence>
<name>A0A8D5FL29_9BACT</name>
<dbReference type="InterPro" id="IPR003369">
    <property type="entry name" value="TatA/B/E"/>
</dbReference>
<dbReference type="HAMAP" id="MF_00237">
    <property type="entry name" value="TatB"/>
    <property type="match status" value="1"/>
</dbReference>